<dbReference type="Gene3D" id="1.10.287.130">
    <property type="match status" value="1"/>
</dbReference>
<dbReference type="EC" id="2.7.13.3" evidence="3"/>
<dbReference type="SUPFAM" id="SSF52172">
    <property type="entry name" value="CheY-like"/>
    <property type="match status" value="1"/>
</dbReference>
<dbReference type="AlphaFoldDB" id="A0A1L3I5Q2"/>
<dbReference type="RefSeq" id="WP_072504891.1">
    <property type="nucleotide sequence ID" value="NZ_CP016364.1"/>
</dbReference>
<dbReference type="SUPFAM" id="SSF55785">
    <property type="entry name" value="PYP-like sensor domain (PAS domain)"/>
    <property type="match status" value="1"/>
</dbReference>
<comment type="catalytic activity">
    <reaction evidence="1">
        <text>ATP + protein L-histidine = ADP + protein N-phospho-L-histidine.</text>
        <dbReference type="EC" id="2.7.13.3"/>
    </reaction>
</comment>
<keyword evidence="13 18" id="KW-0472">Membrane</keyword>
<sequence>MRLRENPLLSRSVLITVGLVLALLAVQSVRLGREVLLRLDGLSTAATDSLQWTLSQAEIEHLKLENAVLSARSDEDLSQIRRKFDILYSRIATIRESRTFKPVRDVAENADSLQRVIGRIETLITYIDGPEEALMFGLPRVTEILTENRGDLRKLALSGLSEHARTTEEKRLNLFAILSRLAWVVLALCVALGLTALMMGRLYQRGKRLAERTRFAVSRMRAMITSSLDAILVVGDDGRIQEFNGAAEAIFGYSRAEATGAEMAELIVPEHLRVAHEQGMQSYLSGGEARVIGQGRVQLEAMRKSGEVFPVELSITASNSAEETVFVSYLRDISDRIAAEEDLRHARDEALAGERAKADLLTVMSHEMRTPLTGILGAIELMEDTSITAIQKSYLEAMRHSGDRLMDHVNDVLQLSHLETGVEHEHQRIFNLADLAQELVDSHQGDARRGRNELSLHCNLGPSDDVLGRPVALQQVLVNLIENALQFTSDGAVSIDVQRLGDSDTVEFSIADTGAGIADTDLERIFEDFIRLDASYARRSEGTGLGLAITRRIVVSMGGEITCESELGEGSLFTISLALPASHSAKQSGTASGAPNISDTPKPVAPFAAAAGGPEPVTPSETAAFRILVVEDNEVNRILVERVLTSLGYEVVLASGGAEGVEAARQGAFDLIFMDVSMPEVDGLEATRRIRQQKLAEGIDIVALTAHVASRDHARILDAGLAEVVTKPVKKSTLQEVITRRANSRKVDQPLIAAPPYTTIETVTSTTPSAQSGANESTGPQFNGSGEDASDIAQFFNALGAERGATFLQLYRDEMQRLIDSLDQARELAQPLREEAHRLAGSAAVLGFHDLRTILLDIEHAEADDVPDLARLGEIWQQADIRIRQHLPRQ</sequence>
<name>A0A1L3I5Q2_9RHOB</name>
<dbReference type="FunFam" id="3.30.565.10:FF:000006">
    <property type="entry name" value="Sensor histidine kinase WalK"/>
    <property type="match status" value="1"/>
</dbReference>
<reference evidence="25" key="1">
    <citation type="submission" date="2016-07" db="EMBL/GenBank/DDBJ databases">
        <title>Phaeobacter portensis sp. nov., a tropodithietic acid producing bacterium isolated from a German harbor.</title>
        <authorList>
            <person name="Freese H.M."/>
            <person name="Bunk B."/>
            <person name="Breider S."/>
            <person name="Brinkhoff T."/>
        </authorList>
    </citation>
    <scope>NUCLEOTIDE SEQUENCE [LARGE SCALE GENOMIC DNA]</scope>
    <source>
        <strain evidence="25">P97</strain>
    </source>
</reference>
<dbReference type="PROSITE" id="PS50109">
    <property type="entry name" value="HIS_KIN"/>
    <property type="match status" value="1"/>
</dbReference>
<evidence type="ECO:0000259" key="21">
    <source>
        <dbReference type="PROSITE" id="PS50112"/>
    </source>
</evidence>
<dbReference type="Proteomes" id="UP000183859">
    <property type="component" value="Chromosome"/>
</dbReference>
<dbReference type="Pfam" id="PF00072">
    <property type="entry name" value="Response_reg"/>
    <property type="match status" value="1"/>
</dbReference>
<evidence type="ECO:0000256" key="12">
    <source>
        <dbReference type="ARBA" id="ARBA00023012"/>
    </source>
</evidence>
<feature type="domain" description="Histidine kinase" evidence="19">
    <location>
        <begin position="363"/>
        <end position="581"/>
    </location>
</feature>
<dbReference type="PROSITE" id="PS50113">
    <property type="entry name" value="PAC"/>
    <property type="match status" value="1"/>
</dbReference>
<evidence type="ECO:0000259" key="19">
    <source>
        <dbReference type="PROSITE" id="PS50109"/>
    </source>
</evidence>
<dbReference type="PANTHER" id="PTHR43047:SF64">
    <property type="entry name" value="HISTIDINE KINASE CONTAINING CHEY-HOMOLOGOUS RECEIVER DOMAIN AND PAS DOMAIN-RELATED"/>
    <property type="match status" value="1"/>
</dbReference>
<dbReference type="InterPro" id="IPR036097">
    <property type="entry name" value="HisK_dim/P_sf"/>
</dbReference>
<dbReference type="PROSITE" id="PS50112">
    <property type="entry name" value="PAS"/>
    <property type="match status" value="1"/>
</dbReference>
<evidence type="ECO:0000256" key="11">
    <source>
        <dbReference type="ARBA" id="ARBA00022989"/>
    </source>
</evidence>
<organism evidence="24 25">
    <name type="scientific">Phaeobacter porticola</name>
    <dbReference type="NCBI Taxonomy" id="1844006"/>
    <lineage>
        <taxon>Bacteria</taxon>
        <taxon>Pseudomonadati</taxon>
        <taxon>Pseudomonadota</taxon>
        <taxon>Alphaproteobacteria</taxon>
        <taxon>Rhodobacterales</taxon>
        <taxon>Roseobacteraceae</taxon>
        <taxon>Phaeobacter</taxon>
    </lineage>
</organism>
<keyword evidence="11 18" id="KW-1133">Transmembrane helix</keyword>
<evidence type="ECO:0000259" key="22">
    <source>
        <dbReference type="PROSITE" id="PS50113"/>
    </source>
</evidence>
<dbReference type="Gene3D" id="1.20.120.160">
    <property type="entry name" value="HPT domain"/>
    <property type="match status" value="1"/>
</dbReference>
<dbReference type="GO" id="GO:0006355">
    <property type="term" value="P:regulation of DNA-templated transcription"/>
    <property type="evidence" value="ECO:0007669"/>
    <property type="project" value="InterPro"/>
</dbReference>
<accession>A0A1L3I5Q2</accession>
<dbReference type="SUPFAM" id="SSF47226">
    <property type="entry name" value="Histidine-containing phosphotransfer domain, HPT domain"/>
    <property type="match status" value="1"/>
</dbReference>
<feature type="compositionally biased region" description="Low complexity" evidence="17">
    <location>
        <begin position="601"/>
        <end position="615"/>
    </location>
</feature>
<evidence type="ECO:0000256" key="8">
    <source>
        <dbReference type="ARBA" id="ARBA00022692"/>
    </source>
</evidence>
<evidence type="ECO:0000256" key="2">
    <source>
        <dbReference type="ARBA" id="ARBA00004429"/>
    </source>
</evidence>
<feature type="domain" description="PAC" evidence="22">
    <location>
        <begin position="295"/>
        <end position="345"/>
    </location>
</feature>
<evidence type="ECO:0000256" key="7">
    <source>
        <dbReference type="ARBA" id="ARBA00022679"/>
    </source>
</evidence>
<evidence type="ECO:0000256" key="15">
    <source>
        <dbReference type="PROSITE-ProRule" id="PRU00169"/>
    </source>
</evidence>
<feature type="modified residue" description="Phosphohistidine" evidence="14">
    <location>
        <position position="837"/>
    </location>
</feature>
<feature type="compositionally biased region" description="Polar residues" evidence="17">
    <location>
        <begin position="768"/>
        <end position="784"/>
    </location>
</feature>
<dbReference type="PROSITE" id="PS50110">
    <property type="entry name" value="RESPONSE_REGULATORY"/>
    <property type="match status" value="1"/>
</dbReference>
<keyword evidence="5" id="KW-0997">Cell inner membrane</keyword>
<dbReference type="Pfam" id="PF00512">
    <property type="entry name" value="HisKA"/>
    <property type="match status" value="1"/>
</dbReference>
<feature type="domain" description="Response regulatory" evidence="20">
    <location>
        <begin position="626"/>
        <end position="742"/>
    </location>
</feature>
<evidence type="ECO:0000256" key="14">
    <source>
        <dbReference type="PROSITE-ProRule" id="PRU00110"/>
    </source>
</evidence>
<evidence type="ECO:0000256" key="4">
    <source>
        <dbReference type="ARBA" id="ARBA00022475"/>
    </source>
</evidence>
<feature type="modified residue" description="4-aspartylphosphate" evidence="15">
    <location>
        <position position="675"/>
    </location>
</feature>
<feature type="domain" description="HPt" evidence="23">
    <location>
        <begin position="796"/>
        <end position="890"/>
    </location>
</feature>
<keyword evidence="7" id="KW-0808">Transferase</keyword>
<evidence type="ECO:0000256" key="10">
    <source>
        <dbReference type="ARBA" id="ARBA00022840"/>
    </source>
</evidence>
<feature type="domain" description="PAS" evidence="21">
    <location>
        <begin position="216"/>
        <end position="287"/>
    </location>
</feature>
<keyword evidence="10" id="KW-0067">ATP-binding</keyword>
<proteinExistence type="predicted"/>
<dbReference type="Pfam" id="PF00989">
    <property type="entry name" value="PAS"/>
    <property type="match status" value="1"/>
</dbReference>
<feature type="compositionally biased region" description="Polar residues" evidence="17">
    <location>
        <begin position="588"/>
        <end position="599"/>
    </location>
</feature>
<dbReference type="PRINTS" id="PR00344">
    <property type="entry name" value="BCTRLSENSOR"/>
</dbReference>
<dbReference type="CDD" id="cd00082">
    <property type="entry name" value="HisKA"/>
    <property type="match status" value="1"/>
</dbReference>
<evidence type="ECO:0000256" key="18">
    <source>
        <dbReference type="SAM" id="Phobius"/>
    </source>
</evidence>
<evidence type="ECO:0000256" key="13">
    <source>
        <dbReference type="ARBA" id="ARBA00023136"/>
    </source>
</evidence>
<dbReference type="SUPFAM" id="SSF55874">
    <property type="entry name" value="ATPase domain of HSP90 chaperone/DNA topoisomerase II/histidine kinase"/>
    <property type="match status" value="1"/>
</dbReference>
<dbReference type="PROSITE" id="PS50894">
    <property type="entry name" value="HPT"/>
    <property type="match status" value="1"/>
</dbReference>
<dbReference type="InterPro" id="IPR003661">
    <property type="entry name" value="HisK_dim/P_dom"/>
</dbReference>
<dbReference type="EMBL" id="CP016364">
    <property type="protein sequence ID" value="APG47372.1"/>
    <property type="molecule type" value="Genomic_DNA"/>
</dbReference>
<feature type="coiled-coil region" evidence="16">
    <location>
        <begin position="808"/>
        <end position="835"/>
    </location>
</feature>
<evidence type="ECO:0000256" key="16">
    <source>
        <dbReference type="SAM" id="Coils"/>
    </source>
</evidence>
<dbReference type="SMART" id="SM00388">
    <property type="entry name" value="HisKA"/>
    <property type="match status" value="1"/>
</dbReference>
<evidence type="ECO:0000313" key="24">
    <source>
        <dbReference type="EMBL" id="APG47372.1"/>
    </source>
</evidence>
<dbReference type="SUPFAM" id="SSF47384">
    <property type="entry name" value="Homodimeric domain of signal transducing histidine kinase"/>
    <property type="match status" value="1"/>
</dbReference>
<evidence type="ECO:0000256" key="5">
    <source>
        <dbReference type="ARBA" id="ARBA00022519"/>
    </source>
</evidence>
<gene>
    <name evidence="24" type="ORF">PhaeoP97_01964</name>
</gene>
<protein>
    <recommendedName>
        <fullName evidence="3">histidine kinase</fullName>
        <ecNumber evidence="3">2.7.13.3</ecNumber>
    </recommendedName>
</protein>
<dbReference type="CDD" id="cd00130">
    <property type="entry name" value="PAS"/>
    <property type="match status" value="1"/>
</dbReference>
<dbReference type="InterPro" id="IPR000014">
    <property type="entry name" value="PAS"/>
</dbReference>
<dbReference type="InterPro" id="IPR005467">
    <property type="entry name" value="His_kinase_dom"/>
</dbReference>
<dbReference type="GO" id="GO:0005886">
    <property type="term" value="C:plasma membrane"/>
    <property type="evidence" value="ECO:0007669"/>
    <property type="project" value="UniProtKB-SubCell"/>
</dbReference>
<evidence type="ECO:0000256" key="1">
    <source>
        <dbReference type="ARBA" id="ARBA00000085"/>
    </source>
</evidence>
<dbReference type="InterPro" id="IPR001789">
    <property type="entry name" value="Sig_transdc_resp-reg_receiver"/>
</dbReference>
<comment type="subcellular location">
    <subcellularLocation>
        <location evidence="2">Cell inner membrane</location>
        <topology evidence="2">Multi-pass membrane protein</topology>
    </subcellularLocation>
</comment>
<dbReference type="InterPro" id="IPR000700">
    <property type="entry name" value="PAS-assoc_C"/>
</dbReference>
<dbReference type="SMART" id="SM00091">
    <property type="entry name" value="PAS"/>
    <property type="match status" value="1"/>
</dbReference>
<keyword evidence="9 24" id="KW-0418">Kinase</keyword>
<dbReference type="SMART" id="SM00448">
    <property type="entry name" value="REC"/>
    <property type="match status" value="1"/>
</dbReference>
<dbReference type="InterPro" id="IPR008207">
    <property type="entry name" value="Sig_transdc_His_kin_Hpt_dom"/>
</dbReference>
<keyword evidence="25" id="KW-1185">Reference proteome</keyword>
<dbReference type="SMART" id="SM00387">
    <property type="entry name" value="HATPase_c"/>
    <property type="match status" value="1"/>
</dbReference>
<dbReference type="Pfam" id="PF01627">
    <property type="entry name" value="Hpt"/>
    <property type="match status" value="1"/>
</dbReference>
<keyword evidence="6 15" id="KW-0597">Phosphoprotein</keyword>
<evidence type="ECO:0000313" key="25">
    <source>
        <dbReference type="Proteomes" id="UP000183859"/>
    </source>
</evidence>
<dbReference type="STRING" id="1844006.PhaeoP97_01964"/>
<evidence type="ECO:0000256" key="6">
    <source>
        <dbReference type="ARBA" id="ARBA00022553"/>
    </source>
</evidence>
<evidence type="ECO:0000256" key="9">
    <source>
        <dbReference type="ARBA" id="ARBA00022777"/>
    </source>
</evidence>
<evidence type="ECO:0000259" key="23">
    <source>
        <dbReference type="PROSITE" id="PS50894"/>
    </source>
</evidence>
<dbReference type="CDD" id="cd00088">
    <property type="entry name" value="HPT"/>
    <property type="match status" value="1"/>
</dbReference>
<dbReference type="CDD" id="cd17546">
    <property type="entry name" value="REC_hyHK_CKI1_RcsC-like"/>
    <property type="match status" value="1"/>
</dbReference>
<dbReference type="Gene3D" id="3.30.450.20">
    <property type="entry name" value="PAS domain"/>
    <property type="match status" value="1"/>
</dbReference>
<dbReference type="InterPro" id="IPR004358">
    <property type="entry name" value="Sig_transdc_His_kin-like_C"/>
</dbReference>
<keyword evidence="8 18" id="KW-0812">Transmembrane</keyword>
<dbReference type="OrthoDB" id="9801651at2"/>
<dbReference type="PANTHER" id="PTHR43047">
    <property type="entry name" value="TWO-COMPONENT HISTIDINE PROTEIN KINASE"/>
    <property type="match status" value="1"/>
</dbReference>
<evidence type="ECO:0000259" key="20">
    <source>
        <dbReference type="PROSITE" id="PS50110"/>
    </source>
</evidence>
<feature type="transmembrane region" description="Helical" evidence="18">
    <location>
        <begin position="181"/>
        <end position="203"/>
    </location>
</feature>
<dbReference type="CDD" id="cd16922">
    <property type="entry name" value="HATPase_EvgS-ArcB-TorS-like"/>
    <property type="match status" value="1"/>
</dbReference>
<dbReference type="InterPro" id="IPR035965">
    <property type="entry name" value="PAS-like_dom_sf"/>
</dbReference>
<feature type="region of interest" description="Disordered" evidence="17">
    <location>
        <begin position="764"/>
        <end position="787"/>
    </location>
</feature>
<dbReference type="InterPro" id="IPR003594">
    <property type="entry name" value="HATPase_dom"/>
</dbReference>
<dbReference type="NCBIfam" id="TIGR00229">
    <property type="entry name" value="sensory_box"/>
    <property type="match status" value="1"/>
</dbReference>
<dbReference type="InterPro" id="IPR011006">
    <property type="entry name" value="CheY-like_superfamily"/>
</dbReference>
<feature type="region of interest" description="Disordered" evidence="17">
    <location>
        <begin position="588"/>
        <end position="617"/>
    </location>
</feature>
<dbReference type="InterPro" id="IPR036890">
    <property type="entry name" value="HATPase_C_sf"/>
</dbReference>
<keyword evidence="4" id="KW-1003">Cell membrane</keyword>
<dbReference type="Gene3D" id="3.40.50.2300">
    <property type="match status" value="1"/>
</dbReference>
<dbReference type="InterPro" id="IPR013767">
    <property type="entry name" value="PAS_fold"/>
</dbReference>
<dbReference type="KEGG" id="php:PhaeoP97_01964"/>
<evidence type="ECO:0000256" key="17">
    <source>
        <dbReference type="SAM" id="MobiDB-lite"/>
    </source>
</evidence>
<dbReference type="InterPro" id="IPR036641">
    <property type="entry name" value="HPT_dom_sf"/>
</dbReference>
<dbReference type="Gene3D" id="3.30.565.10">
    <property type="entry name" value="Histidine kinase-like ATPase, C-terminal domain"/>
    <property type="match status" value="1"/>
</dbReference>
<keyword evidence="12" id="KW-0902">Two-component regulatory system</keyword>
<evidence type="ECO:0000256" key="3">
    <source>
        <dbReference type="ARBA" id="ARBA00012438"/>
    </source>
</evidence>
<dbReference type="GO" id="GO:0000155">
    <property type="term" value="F:phosphorelay sensor kinase activity"/>
    <property type="evidence" value="ECO:0007669"/>
    <property type="project" value="InterPro"/>
</dbReference>
<keyword evidence="16" id="KW-0175">Coiled coil</keyword>
<keyword evidence="10" id="KW-0547">Nucleotide-binding</keyword>
<dbReference type="Pfam" id="PF02518">
    <property type="entry name" value="HATPase_c"/>
    <property type="match status" value="1"/>
</dbReference>